<sequence>MSETRPESDVEPADAAAERTKPHRRPSPIGSRPLARPRTSPAALAPNTARSGHATAPVHRVSAIARQRRRVALLALAGLALLAAAMLAGICLGENDLSPARALNALFFGTGDRGDVLLVGRFRTPRVLSAVIAGAGLAVAGAVLQRVARNPLASPDVVGITGGASLGATAAVALGLAAPLTPVAALGGGLCAATVLGLLAVQIDGSQAAPRLKGGISPTRLVLVGLAVQAGLTAAVNLFIVRFPAELASSALHWTTGSLYGRNWNETIIGAVTMTAALTAAFALHRRAAVLDLGDDAAGALGVRPGPARLQLLAVAVVLASLAVALTGPVGFVALAVPHLVHRLAGPPTPGTLALNALAGALLLLTADLVAQHALPLDGLPVGVVTATLGAPFLLALMARQNRPDPRTAR</sequence>
<evidence type="ECO:0000313" key="12">
    <source>
        <dbReference type="Proteomes" id="UP001145799"/>
    </source>
</evidence>
<dbReference type="Proteomes" id="UP001145799">
    <property type="component" value="Unassembled WGS sequence"/>
</dbReference>
<dbReference type="AlphaFoldDB" id="A0A9X3SW02"/>
<evidence type="ECO:0000256" key="5">
    <source>
        <dbReference type="ARBA" id="ARBA00022692"/>
    </source>
</evidence>
<dbReference type="GO" id="GO:0005886">
    <property type="term" value="C:plasma membrane"/>
    <property type="evidence" value="ECO:0007669"/>
    <property type="project" value="UniProtKB-SubCell"/>
</dbReference>
<evidence type="ECO:0000313" key="11">
    <source>
        <dbReference type="EMBL" id="MDR7336391.1"/>
    </source>
</evidence>
<dbReference type="EMBL" id="JAPZVQ010000001">
    <property type="protein sequence ID" value="MDA1383386.1"/>
    <property type="molecule type" value="Genomic_DNA"/>
</dbReference>
<dbReference type="Gene3D" id="1.10.3470.10">
    <property type="entry name" value="ABC transporter involved in vitamin B12 uptake, BtuC"/>
    <property type="match status" value="1"/>
</dbReference>
<feature type="transmembrane region" description="Helical" evidence="9">
    <location>
        <begin position="183"/>
        <end position="201"/>
    </location>
</feature>
<reference evidence="10" key="1">
    <citation type="submission" date="2022-12" db="EMBL/GenBank/DDBJ databases">
        <title>Gycomyces niveus sp.nov., a novel actinomycete isolated from soil in Shouguang.</title>
        <authorList>
            <person name="Yang X."/>
        </authorList>
    </citation>
    <scope>NUCLEOTIDE SEQUENCE</scope>
    <source>
        <strain evidence="10">DSM 44724</strain>
    </source>
</reference>
<comment type="caution">
    <text evidence="10">The sequence shown here is derived from an EMBL/GenBank/DDBJ whole genome shotgun (WGS) entry which is preliminary data.</text>
</comment>
<dbReference type="PANTHER" id="PTHR30472:SF24">
    <property type="entry name" value="FERRIC ENTEROBACTIN TRANSPORT SYSTEM PERMEASE PROTEIN FEPG"/>
    <property type="match status" value="1"/>
</dbReference>
<dbReference type="GO" id="GO:0033214">
    <property type="term" value="P:siderophore-iron import into cell"/>
    <property type="evidence" value="ECO:0007669"/>
    <property type="project" value="TreeGrafter"/>
</dbReference>
<keyword evidence="7 9" id="KW-0472">Membrane</keyword>
<evidence type="ECO:0000256" key="3">
    <source>
        <dbReference type="ARBA" id="ARBA00022448"/>
    </source>
</evidence>
<gene>
    <name evidence="11" type="ORF">J2S69_000110</name>
    <name evidence="10" type="ORF">O2L01_00220</name>
</gene>
<dbReference type="GO" id="GO:0022857">
    <property type="term" value="F:transmembrane transporter activity"/>
    <property type="evidence" value="ECO:0007669"/>
    <property type="project" value="InterPro"/>
</dbReference>
<comment type="similarity">
    <text evidence="2">Belongs to the binding-protein-dependent transport system permease family. FecCD subfamily.</text>
</comment>
<dbReference type="Proteomes" id="UP001183604">
    <property type="component" value="Unassembled WGS sequence"/>
</dbReference>
<dbReference type="RefSeq" id="WP_270119342.1">
    <property type="nucleotide sequence ID" value="NZ_BAAAOM010000002.1"/>
</dbReference>
<dbReference type="InterPro" id="IPR000522">
    <property type="entry name" value="ABC_transptr_permease_BtuC"/>
</dbReference>
<evidence type="ECO:0000256" key="7">
    <source>
        <dbReference type="ARBA" id="ARBA00023136"/>
    </source>
</evidence>
<evidence type="ECO:0000256" key="1">
    <source>
        <dbReference type="ARBA" id="ARBA00004651"/>
    </source>
</evidence>
<evidence type="ECO:0000256" key="4">
    <source>
        <dbReference type="ARBA" id="ARBA00022475"/>
    </source>
</evidence>
<feature type="region of interest" description="Disordered" evidence="8">
    <location>
        <begin position="1"/>
        <end position="55"/>
    </location>
</feature>
<dbReference type="SUPFAM" id="SSF81345">
    <property type="entry name" value="ABC transporter involved in vitamin B12 uptake, BtuC"/>
    <property type="match status" value="1"/>
</dbReference>
<keyword evidence="3" id="KW-0813">Transport</keyword>
<dbReference type="Pfam" id="PF01032">
    <property type="entry name" value="FecCD"/>
    <property type="match status" value="1"/>
</dbReference>
<comment type="subcellular location">
    <subcellularLocation>
        <location evidence="1">Cell membrane</location>
        <topology evidence="1">Multi-pass membrane protein</topology>
    </subcellularLocation>
</comment>
<proteinExistence type="inferred from homology"/>
<feature type="transmembrane region" description="Helical" evidence="9">
    <location>
        <begin position="71"/>
        <end position="90"/>
    </location>
</feature>
<accession>A0A9X3SW02</accession>
<dbReference type="InterPro" id="IPR037294">
    <property type="entry name" value="ABC_BtuC-like"/>
</dbReference>
<feature type="transmembrane region" description="Helical" evidence="9">
    <location>
        <begin position="157"/>
        <end position="177"/>
    </location>
</feature>
<evidence type="ECO:0000313" key="13">
    <source>
        <dbReference type="Proteomes" id="UP001183604"/>
    </source>
</evidence>
<feature type="transmembrane region" description="Helical" evidence="9">
    <location>
        <begin position="312"/>
        <end position="341"/>
    </location>
</feature>
<feature type="transmembrane region" description="Helical" evidence="9">
    <location>
        <begin position="127"/>
        <end position="145"/>
    </location>
</feature>
<evidence type="ECO:0000256" key="9">
    <source>
        <dbReference type="SAM" id="Phobius"/>
    </source>
</evidence>
<feature type="transmembrane region" description="Helical" evidence="9">
    <location>
        <begin position="221"/>
        <end position="240"/>
    </location>
</feature>
<keyword evidence="6 9" id="KW-1133">Transmembrane helix</keyword>
<organism evidence="10 12">
    <name type="scientific">Glycomyces lechevalierae</name>
    <dbReference type="NCBI Taxonomy" id="256034"/>
    <lineage>
        <taxon>Bacteria</taxon>
        <taxon>Bacillati</taxon>
        <taxon>Actinomycetota</taxon>
        <taxon>Actinomycetes</taxon>
        <taxon>Glycomycetales</taxon>
        <taxon>Glycomycetaceae</taxon>
        <taxon>Glycomyces</taxon>
    </lineage>
</organism>
<name>A0A9X3SW02_9ACTN</name>
<keyword evidence="13" id="KW-1185">Reference proteome</keyword>
<evidence type="ECO:0000256" key="2">
    <source>
        <dbReference type="ARBA" id="ARBA00007935"/>
    </source>
</evidence>
<dbReference type="EMBL" id="JAVDYD010000001">
    <property type="protein sequence ID" value="MDR7336391.1"/>
    <property type="molecule type" value="Genomic_DNA"/>
</dbReference>
<evidence type="ECO:0000256" key="8">
    <source>
        <dbReference type="SAM" id="MobiDB-lite"/>
    </source>
</evidence>
<evidence type="ECO:0000313" key="10">
    <source>
        <dbReference type="EMBL" id="MDA1383386.1"/>
    </source>
</evidence>
<reference evidence="11 13" key="2">
    <citation type="submission" date="2023-07" db="EMBL/GenBank/DDBJ databases">
        <title>Sequencing the genomes of 1000 actinobacteria strains.</title>
        <authorList>
            <person name="Klenk H.-P."/>
        </authorList>
    </citation>
    <scope>NUCLEOTIDE SEQUENCE [LARGE SCALE GENOMIC DNA]</scope>
    <source>
        <strain evidence="11 13">DSM 44724</strain>
    </source>
</reference>
<feature type="transmembrane region" description="Helical" evidence="9">
    <location>
        <begin position="380"/>
        <end position="399"/>
    </location>
</feature>
<evidence type="ECO:0000256" key="6">
    <source>
        <dbReference type="ARBA" id="ARBA00022989"/>
    </source>
</evidence>
<dbReference type="CDD" id="cd06550">
    <property type="entry name" value="TM_ABC_iron-siderophores_like"/>
    <property type="match status" value="1"/>
</dbReference>
<keyword evidence="5 9" id="KW-0812">Transmembrane</keyword>
<keyword evidence="4" id="KW-1003">Cell membrane</keyword>
<dbReference type="PANTHER" id="PTHR30472">
    <property type="entry name" value="FERRIC ENTEROBACTIN TRANSPORT SYSTEM PERMEASE PROTEIN"/>
    <property type="match status" value="1"/>
</dbReference>
<protein>
    <submittedName>
        <fullName evidence="10">Iron ABC transporter permease</fullName>
    </submittedName>
    <submittedName>
        <fullName evidence="11">Iron complex transport system permease protein</fullName>
    </submittedName>
</protein>